<evidence type="ECO:0000313" key="2">
    <source>
        <dbReference type="EMBL" id="MPC78555.1"/>
    </source>
</evidence>
<gene>
    <name evidence="2" type="ORF">E2C01_073043</name>
</gene>
<dbReference type="EMBL" id="VSRR010048730">
    <property type="protein sequence ID" value="MPC78555.1"/>
    <property type="molecule type" value="Genomic_DNA"/>
</dbReference>
<organism evidence="2 3">
    <name type="scientific">Portunus trituberculatus</name>
    <name type="common">Swimming crab</name>
    <name type="synonym">Neptunus trituberculatus</name>
    <dbReference type="NCBI Taxonomy" id="210409"/>
    <lineage>
        <taxon>Eukaryota</taxon>
        <taxon>Metazoa</taxon>
        <taxon>Ecdysozoa</taxon>
        <taxon>Arthropoda</taxon>
        <taxon>Crustacea</taxon>
        <taxon>Multicrustacea</taxon>
        <taxon>Malacostraca</taxon>
        <taxon>Eumalacostraca</taxon>
        <taxon>Eucarida</taxon>
        <taxon>Decapoda</taxon>
        <taxon>Pleocyemata</taxon>
        <taxon>Brachyura</taxon>
        <taxon>Eubrachyura</taxon>
        <taxon>Portunoidea</taxon>
        <taxon>Portunidae</taxon>
        <taxon>Portuninae</taxon>
        <taxon>Portunus</taxon>
    </lineage>
</organism>
<evidence type="ECO:0000256" key="1">
    <source>
        <dbReference type="SAM" id="MobiDB-lite"/>
    </source>
</evidence>
<evidence type="ECO:0000313" key="3">
    <source>
        <dbReference type="Proteomes" id="UP000324222"/>
    </source>
</evidence>
<comment type="caution">
    <text evidence="2">The sequence shown here is derived from an EMBL/GenBank/DDBJ whole genome shotgun (WGS) entry which is preliminary data.</text>
</comment>
<protein>
    <submittedName>
        <fullName evidence="2">Uncharacterized protein</fullName>
    </submittedName>
</protein>
<sequence>MTRRHRLIREAWTDLAWDQTVKVQMLDCVRTLEGEGGGRRDPSPDGAVREPLLRRDDQEILEGFVSVGGPRRGATRMGLPRCHQGWDFSTA</sequence>
<dbReference type="Proteomes" id="UP000324222">
    <property type="component" value="Unassembled WGS sequence"/>
</dbReference>
<proteinExistence type="predicted"/>
<keyword evidence="3" id="KW-1185">Reference proteome</keyword>
<feature type="region of interest" description="Disordered" evidence="1">
    <location>
        <begin position="33"/>
        <end position="52"/>
    </location>
</feature>
<name>A0A5B7I8U5_PORTR</name>
<dbReference type="AlphaFoldDB" id="A0A5B7I8U5"/>
<accession>A0A5B7I8U5</accession>
<reference evidence="2 3" key="1">
    <citation type="submission" date="2019-05" db="EMBL/GenBank/DDBJ databases">
        <title>Another draft genome of Portunus trituberculatus and its Hox gene families provides insights of decapod evolution.</title>
        <authorList>
            <person name="Jeong J.-H."/>
            <person name="Song I."/>
            <person name="Kim S."/>
            <person name="Choi T."/>
            <person name="Kim D."/>
            <person name="Ryu S."/>
            <person name="Kim W."/>
        </authorList>
    </citation>
    <scope>NUCLEOTIDE SEQUENCE [LARGE SCALE GENOMIC DNA]</scope>
    <source>
        <tissue evidence="2">Muscle</tissue>
    </source>
</reference>